<accession>A0A0P9D3V5</accession>
<reference evidence="2 3" key="1">
    <citation type="submission" date="2015-09" db="EMBL/GenBank/DDBJ databases">
        <title>Draft genome sequence of Kouleothrix aurantiaca JCM 19913.</title>
        <authorList>
            <person name="Hemp J."/>
        </authorList>
    </citation>
    <scope>NUCLEOTIDE SEQUENCE [LARGE SCALE GENOMIC DNA]</scope>
    <source>
        <strain evidence="2 3">COM-B</strain>
    </source>
</reference>
<keyword evidence="3" id="KW-1185">Reference proteome</keyword>
<evidence type="ECO:0000313" key="2">
    <source>
        <dbReference type="EMBL" id="KPV53770.1"/>
    </source>
</evidence>
<organism evidence="2 3">
    <name type="scientific">Kouleothrix aurantiaca</name>
    <dbReference type="NCBI Taxonomy" id="186479"/>
    <lineage>
        <taxon>Bacteria</taxon>
        <taxon>Bacillati</taxon>
        <taxon>Chloroflexota</taxon>
        <taxon>Chloroflexia</taxon>
        <taxon>Chloroflexales</taxon>
        <taxon>Roseiflexineae</taxon>
        <taxon>Roseiflexaceae</taxon>
        <taxon>Kouleothrix</taxon>
    </lineage>
</organism>
<feature type="region of interest" description="Disordered" evidence="1">
    <location>
        <begin position="1"/>
        <end position="22"/>
    </location>
</feature>
<evidence type="ECO:0000256" key="1">
    <source>
        <dbReference type="SAM" id="MobiDB-lite"/>
    </source>
</evidence>
<name>A0A0P9D3V5_9CHLR</name>
<dbReference type="EMBL" id="LJCR01000182">
    <property type="protein sequence ID" value="KPV53770.1"/>
    <property type="molecule type" value="Genomic_DNA"/>
</dbReference>
<comment type="caution">
    <text evidence="2">The sequence shown here is derived from an EMBL/GenBank/DDBJ whole genome shotgun (WGS) entry which is preliminary data.</text>
</comment>
<evidence type="ECO:0000313" key="3">
    <source>
        <dbReference type="Proteomes" id="UP000050509"/>
    </source>
</evidence>
<sequence length="99" mass="10538">MSAYTSIAERLEDQTPEAGGAGAAGIITTDLLAQSIEYYRGRGFDPTRYNITAAEATKIADWYRQQLVSAVQAGGGTIRITGQTITARLMAIRGLGRGN</sequence>
<proteinExistence type="predicted"/>
<protein>
    <submittedName>
        <fullName evidence="2">Uncharacterized protein</fullName>
    </submittedName>
</protein>
<dbReference type="Proteomes" id="UP000050509">
    <property type="component" value="Unassembled WGS sequence"/>
</dbReference>
<dbReference type="AlphaFoldDB" id="A0A0P9D3V5"/>
<gene>
    <name evidence="2" type="ORF">SE17_07705</name>
</gene>